<evidence type="ECO:0000313" key="2">
    <source>
        <dbReference type="EMBL" id="MDZ5492066.1"/>
    </source>
</evidence>
<feature type="region of interest" description="Disordered" evidence="1">
    <location>
        <begin position="50"/>
        <end position="87"/>
    </location>
</feature>
<evidence type="ECO:0008006" key="4">
    <source>
        <dbReference type="Google" id="ProtNLM"/>
    </source>
</evidence>
<evidence type="ECO:0000313" key="3">
    <source>
        <dbReference type="Proteomes" id="UP001290101"/>
    </source>
</evidence>
<evidence type="ECO:0000256" key="1">
    <source>
        <dbReference type="SAM" id="MobiDB-lite"/>
    </source>
</evidence>
<reference evidence="2 3" key="1">
    <citation type="submission" date="2023-12" db="EMBL/GenBank/DDBJ databases">
        <title>Micromonospora sp. nov., isolated from Atacama Desert.</title>
        <authorList>
            <person name="Carro L."/>
            <person name="Golinska P."/>
            <person name="Klenk H.-P."/>
            <person name="Goodfellow M."/>
        </authorList>
    </citation>
    <scope>NUCLEOTIDE SEQUENCE [LARGE SCALE GENOMIC DNA]</scope>
    <source>
        <strain evidence="2 3">4G53</strain>
    </source>
</reference>
<comment type="caution">
    <text evidence="2">The sequence shown here is derived from an EMBL/GenBank/DDBJ whole genome shotgun (WGS) entry which is preliminary data.</text>
</comment>
<dbReference type="RefSeq" id="WP_322441910.1">
    <property type="nucleotide sequence ID" value="NZ_JAXOTQ010000028.1"/>
</dbReference>
<proteinExistence type="predicted"/>
<accession>A0ABU5JHL4</accession>
<dbReference type="EMBL" id="JAXOTQ010000028">
    <property type="protein sequence ID" value="MDZ5492066.1"/>
    <property type="molecule type" value="Genomic_DNA"/>
</dbReference>
<feature type="region of interest" description="Disordered" evidence="1">
    <location>
        <begin position="103"/>
        <end position="182"/>
    </location>
</feature>
<dbReference type="Gene3D" id="1.10.150.20">
    <property type="entry name" value="5' to 3' exonuclease, C-terminal subdomain"/>
    <property type="match status" value="1"/>
</dbReference>
<dbReference type="Proteomes" id="UP001290101">
    <property type="component" value="Unassembled WGS sequence"/>
</dbReference>
<protein>
    <recommendedName>
        <fullName evidence="4">Helix-hairpin-helix domain-containing protein</fullName>
    </recommendedName>
</protein>
<keyword evidence="3" id="KW-1185">Reference proteome</keyword>
<organism evidence="2 3">
    <name type="scientific">Micromonospora sicca</name>
    <dbReference type="NCBI Taxonomy" id="2202420"/>
    <lineage>
        <taxon>Bacteria</taxon>
        <taxon>Bacillati</taxon>
        <taxon>Actinomycetota</taxon>
        <taxon>Actinomycetes</taxon>
        <taxon>Micromonosporales</taxon>
        <taxon>Micromonosporaceae</taxon>
        <taxon>Micromonospora</taxon>
    </lineage>
</organism>
<name>A0ABU5JHL4_9ACTN</name>
<sequence>MPSTFGQWLILILALLVGLAGGWLLWGRQAADGPTAPIVEGDPVADAAEVSAPTTATADHERPAAVADEVPPPAAVTEEPAPAEYDAPPATATLAADATALPPADAERADATEAAPAEVDAASEATAPAEVDAAPLAEVEPSNADEPATPVTAEVESTEDAEPAARPASVVADAEPAEQHTPQAEEVVAPVVVPAPRAAVEDDFTPPAPTTPAQPEPVAVAATNGAAPAETADDFRRIQGIGPKLAAALQTAGIRTYRQLGDLDEAALRETVRAAGLRAAPSLATWPQQARVLAGAGAEADRVLPAGAGEDA</sequence>
<gene>
    <name evidence="2" type="ORF">U2F25_21795</name>
</gene>
<feature type="compositionally biased region" description="Low complexity" evidence="1">
    <location>
        <begin position="64"/>
        <end position="87"/>
    </location>
</feature>
<feature type="compositionally biased region" description="Low complexity" evidence="1">
    <location>
        <begin position="112"/>
        <end position="141"/>
    </location>
</feature>